<dbReference type="eggNOG" id="COG0276">
    <property type="taxonomic scope" value="Bacteria"/>
</dbReference>
<keyword evidence="5 9" id="KW-0350">Heme biosynthesis</keyword>
<comment type="function">
    <text evidence="9 10">Catalyzes the ferrous insertion into protoporphyrin IX.</text>
</comment>
<comment type="subcellular location">
    <subcellularLocation>
        <location evidence="9 10">Cytoplasm</location>
    </subcellularLocation>
</comment>
<dbReference type="HOGENOM" id="CLU_018884_0_0_5"/>
<dbReference type="GO" id="GO:0006783">
    <property type="term" value="P:heme biosynthetic process"/>
    <property type="evidence" value="ECO:0007669"/>
    <property type="project" value="UniProtKB-UniRule"/>
</dbReference>
<dbReference type="RefSeq" id="WP_014500749.1">
    <property type="nucleotide sequence ID" value="NC_017262.1"/>
</dbReference>
<feature type="binding site" evidence="9">
    <location>
        <position position="203"/>
    </location>
    <ligand>
        <name>Fe(2+)</name>
        <dbReference type="ChEBI" id="CHEBI:29033"/>
    </ligand>
</feature>
<dbReference type="Gene3D" id="3.40.50.1400">
    <property type="match status" value="2"/>
</dbReference>
<name>A0A0H3FY42_ZYMMA</name>
<dbReference type="FunFam" id="3.40.50.1400:FF:000002">
    <property type="entry name" value="Ferrochelatase"/>
    <property type="match status" value="1"/>
</dbReference>
<evidence type="ECO:0000256" key="6">
    <source>
        <dbReference type="ARBA" id="ARBA00023239"/>
    </source>
</evidence>
<comment type="catalytic activity">
    <reaction evidence="8">
        <text>Fe-coproporphyrin III + 2 H(+) = coproporphyrin III + Fe(2+)</text>
        <dbReference type="Rhea" id="RHEA:49572"/>
        <dbReference type="ChEBI" id="CHEBI:15378"/>
        <dbReference type="ChEBI" id="CHEBI:29033"/>
        <dbReference type="ChEBI" id="CHEBI:68438"/>
        <dbReference type="ChEBI" id="CHEBI:131725"/>
        <dbReference type="EC" id="4.99.1.9"/>
    </reaction>
    <physiologicalReaction direction="right-to-left" evidence="8">
        <dbReference type="Rhea" id="RHEA:49574"/>
    </physiologicalReaction>
</comment>
<evidence type="ECO:0000256" key="4">
    <source>
        <dbReference type="ARBA" id="ARBA00023004"/>
    </source>
</evidence>
<dbReference type="NCBIfam" id="TIGR00109">
    <property type="entry name" value="hemH"/>
    <property type="match status" value="1"/>
</dbReference>
<dbReference type="EMBL" id="CP002850">
    <property type="protein sequence ID" value="AEH62694.1"/>
    <property type="molecule type" value="Genomic_DNA"/>
</dbReference>
<evidence type="ECO:0000256" key="2">
    <source>
        <dbReference type="ARBA" id="ARBA00022490"/>
    </source>
</evidence>
<dbReference type="SUPFAM" id="SSF53800">
    <property type="entry name" value="Chelatase"/>
    <property type="match status" value="1"/>
</dbReference>
<evidence type="ECO:0000313" key="11">
    <source>
        <dbReference type="EMBL" id="AEH62694.1"/>
    </source>
</evidence>
<dbReference type="Pfam" id="PF00762">
    <property type="entry name" value="Ferrochelatase"/>
    <property type="match status" value="1"/>
</dbReference>
<keyword evidence="7 9" id="KW-0627">Porphyrin biosynthesis</keyword>
<dbReference type="InterPro" id="IPR033644">
    <property type="entry name" value="Ferrochelatase_C"/>
</dbReference>
<comment type="catalytic activity">
    <reaction evidence="9 10">
        <text>heme b + 2 H(+) = protoporphyrin IX + Fe(2+)</text>
        <dbReference type="Rhea" id="RHEA:22584"/>
        <dbReference type="ChEBI" id="CHEBI:15378"/>
        <dbReference type="ChEBI" id="CHEBI:29033"/>
        <dbReference type="ChEBI" id="CHEBI:57306"/>
        <dbReference type="ChEBI" id="CHEBI:60344"/>
        <dbReference type="EC" id="4.98.1.1"/>
    </reaction>
</comment>
<dbReference type="GO" id="GO:0005737">
    <property type="term" value="C:cytoplasm"/>
    <property type="evidence" value="ECO:0007669"/>
    <property type="project" value="UniProtKB-SubCell"/>
</dbReference>
<dbReference type="PROSITE" id="PS00534">
    <property type="entry name" value="FERROCHELATASE"/>
    <property type="match status" value="1"/>
</dbReference>
<dbReference type="PANTHER" id="PTHR11108:SF1">
    <property type="entry name" value="FERROCHELATASE, MITOCHONDRIAL"/>
    <property type="match status" value="1"/>
</dbReference>
<evidence type="ECO:0000256" key="1">
    <source>
        <dbReference type="ARBA" id="ARBA00007718"/>
    </source>
</evidence>
<dbReference type="InterPro" id="IPR033659">
    <property type="entry name" value="Ferrochelatase_N"/>
</dbReference>
<gene>
    <name evidence="9" type="primary">hemH</name>
    <name evidence="11" type="ordered locus">Zmob_0857</name>
</gene>
<dbReference type="GO" id="GO:0046872">
    <property type="term" value="F:metal ion binding"/>
    <property type="evidence" value="ECO:0007669"/>
    <property type="project" value="UniProtKB-KW"/>
</dbReference>
<dbReference type="InterPro" id="IPR001015">
    <property type="entry name" value="Ferrochelatase"/>
</dbReference>
<keyword evidence="2 9" id="KW-0963">Cytoplasm</keyword>
<evidence type="ECO:0000256" key="9">
    <source>
        <dbReference type="HAMAP-Rule" id="MF_00323"/>
    </source>
</evidence>
<dbReference type="InterPro" id="IPR019772">
    <property type="entry name" value="Ferrochelatase_AS"/>
</dbReference>
<dbReference type="CDD" id="cd03411">
    <property type="entry name" value="Ferrochelatase_N"/>
    <property type="match status" value="1"/>
</dbReference>
<accession>A0A0H3FY42</accession>
<evidence type="ECO:0000313" key="12">
    <source>
        <dbReference type="Proteomes" id="UP000001494"/>
    </source>
</evidence>
<dbReference type="CDD" id="cd00419">
    <property type="entry name" value="Ferrochelatase_C"/>
    <property type="match status" value="1"/>
</dbReference>
<organism evidence="11 12">
    <name type="scientific">Zymomonas mobilis subsp. mobilis (strain ATCC 10988 / DSM 424 / LMG 404 / NCIMB 8938 / NRRL B-806 / ZM1)</name>
    <dbReference type="NCBI Taxonomy" id="555217"/>
    <lineage>
        <taxon>Bacteria</taxon>
        <taxon>Pseudomonadati</taxon>
        <taxon>Pseudomonadota</taxon>
        <taxon>Alphaproteobacteria</taxon>
        <taxon>Sphingomonadales</taxon>
        <taxon>Zymomonadaceae</taxon>
        <taxon>Zymomonas</taxon>
    </lineage>
</organism>
<dbReference type="GO" id="GO:0004325">
    <property type="term" value="F:ferrochelatase activity"/>
    <property type="evidence" value="ECO:0007669"/>
    <property type="project" value="UniProtKB-UniRule"/>
</dbReference>
<protein>
    <recommendedName>
        <fullName evidence="9 10">Ferrochelatase</fullName>
        <ecNumber evidence="9 10">4.98.1.1</ecNumber>
    </recommendedName>
    <alternativeName>
        <fullName evidence="9">Heme synthase</fullName>
    </alternativeName>
    <alternativeName>
        <fullName evidence="9">Protoheme ferro-lyase</fullName>
    </alternativeName>
</protein>
<dbReference type="OrthoDB" id="9809741at2"/>
<comment type="similarity">
    <text evidence="1 9 10">Belongs to the ferrochelatase family.</text>
</comment>
<dbReference type="AlphaFoldDB" id="A0A0H3FY42"/>
<dbReference type="KEGG" id="zmm:Zmob_0857"/>
<keyword evidence="6 9" id="KW-0456">Lyase</keyword>
<dbReference type="Proteomes" id="UP000001494">
    <property type="component" value="Chromosome"/>
</dbReference>
<dbReference type="PANTHER" id="PTHR11108">
    <property type="entry name" value="FERROCHELATASE"/>
    <property type="match status" value="1"/>
</dbReference>
<reference evidence="11 12" key="1">
    <citation type="journal article" date="2011" name="J. Bacteriol.">
        <title>Genome sequence of the ethanol-producing Zymomonas mobilis subsp. mobilis lectotype strain ATCC 10988.</title>
        <authorList>
            <person name="Pappas K.M."/>
            <person name="Kouvelis V.N."/>
            <person name="Saunders E."/>
            <person name="Brettin T.S."/>
            <person name="Bruce D."/>
            <person name="Detter C."/>
            <person name="Balakireva M."/>
            <person name="Han C.S."/>
            <person name="Savvakis G."/>
            <person name="Kyrpides N.C."/>
            <person name="Typas M.A."/>
        </authorList>
    </citation>
    <scope>NUCLEOTIDE SEQUENCE [LARGE SCALE GENOMIC DNA]</scope>
    <source>
        <strain evidence="12">ATCC 10988 / DSM 424 / CCUG 17860 / LMG 404 / NCIMB 8938 / NRRL B-806 / ZM1</strain>
    </source>
</reference>
<comment type="pathway">
    <text evidence="9 10">Porphyrin-containing compound metabolism; protoheme biosynthesis; protoheme from protoporphyrin-IX: step 1/1.</text>
</comment>
<dbReference type="HAMAP" id="MF_00323">
    <property type="entry name" value="Ferrochelatase"/>
    <property type="match status" value="1"/>
</dbReference>
<dbReference type="UniPathway" id="UPA00252">
    <property type="reaction ID" value="UER00325"/>
</dbReference>
<sequence>MTESNNPLPISEKIGVLLVNLGTPDAPNAKALRRYLGQFLSDQRVIELPAVFWQIILRGIILPFRAPRSARAYQKIWTNEGSPLAAITKKQAQGLQKRMPNITVDYAMRYGTPSIPSRLEKLIASGCRRILLAPLYPQYSAASTATVQDEAYRYLQKIRWQPNLRSLEPYYTHPAYIQTLKKNIEDQIKALDFKPDSLLLSYHGMPVKTRELGDPYYFQCQATSQALSSLLDIPVITSFQSRFGSQKWFTPATDMTLKELPSKNIRNLAVAMPGFSADCLETLEEIALQGKSTFLEAGGENFAALRCINDSEESLAMLEILVNQGLSGWLKSGE</sequence>
<dbReference type="EC" id="4.98.1.1" evidence="9 10"/>
<keyword evidence="3 9" id="KW-0479">Metal-binding</keyword>
<evidence type="ECO:0000256" key="3">
    <source>
        <dbReference type="ARBA" id="ARBA00022723"/>
    </source>
</evidence>
<proteinExistence type="inferred from homology"/>
<evidence type="ECO:0000256" key="7">
    <source>
        <dbReference type="ARBA" id="ARBA00023244"/>
    </source>
</evidence>
<evidence type="ECO:0000256" key="10">
    <source>
        <dbReference type="RuleBase" id="RU000607"/>
    </source>
</evidence>
<evidence type="ECO:0000256" key="5">
    <source>
        <dbReference type="ARBA" id="ARBA00023133"/>
    </source>
</evidence>
<evidence type="ECO:0000256" key="8">
    <source>
        <dbReference type="ARBA" id="ARBA00024536"/>
    </source>
</evidence>
<keyword evidence="4 9" id="KW-0408">Iron</keyword>
<feature type="binding site" evidence="9">
    <location>
        <position position="281"/>
    </location>
    <ligand>
        <name>Fe(2+)</name>
        <dbReference type="ChEBI" id="CHEBI:29033"/>
    </ligand>
</feature>